<reference evidence="2" key="1">
    <citation type="submission" date="2019-08" db="EMBL/GenBank/DDBJ databases">
        <title>The genome of the North American firefly Photinus pyralis.</title>
        <authorList>
            <consortium name="Photinus pyralis genome working group"/>
            <person name="Fallon T.R."/>
            <person name="Sander Lower S.E."/>
            <person name="Weng J.-K."/>
        </authorList>
    </citation>
    <scope>NUCLEOTIDE SEQUENCE</scope>
    <source>
        <strain evidence="2">TRF0915ILg1</strain>
        <tissue evidence="2">Whole body</tissue>
    </source>
</reference>
<gene>
    <name evidence="2" type="ORF">ILUMI_14914</name>
</gene>
<evidence type="ECO:0000256" key="1">
    <source>
        <dbReference type="SAM" id="MobiDB-lite"/>
    </source>
</evidence>
<feature type="compositionally biased region" description="Basic and acidic residues" evidence="1">
    <location>
        <begin position="47"/>
        <end position="63"/>
    </location>
</feature>
<protein>
    <submittedName>
        <fullName evidence="2">Uncharacterized protein</fullName>
    </submittedName>
</protein>
<keyword evidence="3" id="KW-1185">Reference proteome</keyword>
<sequence length="82" mass="9418">MSWLWEILMEKWEEITNQAEALGETGLAKVWEAFKAGTIGSRGAGTRQEKKKEQDEKTAVYSRCKEQRRAARDVMKRAQAQS</sequence>
<dbReference type="Proteomes" id="UP000801492">
    <property type="component" value="Unassembled WGS sequence"/>
</dbReference>
<organism evidence="2 3">
    <name type="scientific">Ignelater luminosus</name>
    <name type="common">Cucubano</name>
    <name type="synonym">Pyrophorus luminosus</name>
    <dbReference type="NCBI Taxonomy" id="2038154"/>
    <lineage>
        <taxon>Eukaryota</taxon>
        <taxon>Metazoa</taxon>
        <taxon>Ecdysozoa</taxon>
        <taxon>Arthropoda</taxon>
        <taxon>Hexapoda</taxon>
        <taxon>Insecta</taxon>
        <taxon>Pterygota</taxon>
        <taxon>Neoptera</taxon>
        <taxon>Endopterygota</taxon>
        <taxon>Coleoptera</taxon>
        <taxon>Polyphaga</taxon>
        <taxon>Elateriformia</taxon>
        <taxon>Elateroidea</taxon>
        <taxon>Elateridae</taxon>
        <taxon>Agrypninae</taxon>
        <taxon>Pyrophorini</taxon>
        <taxon>Ignelater</taxon>
    </lineage>
</organism>
<dbReference type="EMBL" id="VTPC01035458">
    <property type="protein sequence ID" value="KAF2891260.1"/>
    <property type="molecule type" value="Genomic_DNA"/>
</dbReference>
<evidence type="ECO:0000313" key="2">
    <source>
        <dbReference type="EMBL" id="KAF2891260.1"/>
    </source>
</evidence>
<comment type="caution">
    <text evidence="2">The sequence shown here is derived from an EMBL/GenBank/DDBJ whole genome shotgun (WGS) entry which is preliminary data.</text>
</comment>
<proteinExistence type="predicted"/>
<dbReference type="AlphaFoldDB" id="A0A8K0CPN9"/>
<name>A0A8K0CPN9_IGNLU</name>
<evidence type="ECO:0000313" key="3">
    <source>
        <dbReference type="Proteomes" id="UP000801492"/>
    </source>
</evidence>
<accession>A0A8K0CPN9</accession>
<feature type="region of interest" description="Disordered" evidence="1">
    <location>
        <begin position="41"/>
        <end position="63"/>
    </location>
</feature>